<evidence type="ECO:0000313" key="4">
    <source>
        <dbReference type="Proteomes" id="UP001147760"/>
    </source>
</evidence>
<evidence type="ECO:0000313" key="3">
    <source>
        <dbReference type="EMBL" id="KAJ5456492.1"/>
    </source>
</evidence>
<feature type="transmembrane region" description="Helical" evidence="2">
    <location>
        <begin position="59"/>
        <end position="80"/>
    </location>
</feature>
<accession>A0A9X0BFY1</accession>
<protein>
    <submittedName>
        <fullName evidence="3">Uncharacterized protein</fullName>
    </submittedName>
</protein>
<keyword evidence="4" id="KW-1185">Reference proteome</keyword>
<organism evidence="3 4">
    <name type="scientific">Penicillium desertorum</name>
    <dbReference type="NCBI Taxonomy" id="1303715"/>
    <lineage>
        <taxon>Eukaryota</taxon>
        <taxon>Fungi</taxon>
        <taxon>Dikarya</taxon>
        <taxon>Ascomycota</taxon>
        <taxon>Pezizomycotina</taxon>
        <taxon>Eurotiomycetes</taxon>
        <taxon>Eurotiomycetidae</taxon>
        <taxon>Eurotiales</taxon>
        <taxon>Aspergillaceae</taxon>
        <taxon>Penicillium</taxon>
    </lineage>
</organism>
<reference evidence="3" key="1">
    <citation type="submission" date="2022-12" db="EMBL/GenBank/DDBJ databases">
        <authorList>
            <person name="Petersen C."/>
        </authorList>
    </citation>
    <scope>NUCLEOTIDE SEQUENCE</scope>
    <source>
        <strain evidence="3">IBT 17660</strain>
    </source>
</reference>
<dbReference type="Proteomes" id="UP001147760">
    <property type="component" value="Unassembled WGS sequence"/>
</dbReference>
<sequence length="112" mass="12487">MAIHTKSVMRSTSNPPVLDHRLGRRHTYNPTELAQVKETDLNTFVSLSHRQKRTAYGQLIEAVLILPTFVSTYCLSPLILGRLNEIFGRAAVLPSGDSFYPDLQPGVLGRPK</sequence>
<keyword evidence="2" id="KW-0812">Transmembrane</keyword>
<gene>
    <name evidence="3" type="ORF">N7530_011766</name>
</gene>
<evidence type="ECO:0000256" key="2">
    <source>
        <dbReference type="SAM" id="Phobius"/>
    </source>
</evidence>
<keyword evidence="2" id="KW-0472">Membrane</keyword>
<evidence type="ECO:0000256" key="1">
    <source>
        <dbReference type="SAM" id="MobiDB-lite"/>
    </source>
</evidence>
<keyword evidence="2" id="KW-1133">Transmembrane helix</keyword>
<dbReference type="AlphaFoldDB" id="A0A9X0BFY1"/>
<comment type="caution">
    <text evidence="3">The sequence shown here is derived from an EMBL/GenBank/DDBJ whole genome shotgun (WGS) entry which is preliminary data.</text>
</comment>
<name>A0A9X0BFY1_9EURO</name>
<feature type="region of interest" description="Disordered" evidence="1">
    <location>
        <begin position="1"/>
        <end position="23"/>
    </location>
</feature>
<dbReference type="EMBL" id="JAPWDO010000009">
    <property type="protein sequence ID" value="KAJ5456492.1"/>
    <property type="molecule type" value="Genomic_DNA"/>
</dbReference>
<dbReference type="OrthoDB" id="10584343at2759"/>
<proteinExistence type="predicted"/>
<reference evidence="3" key="2">
    <citation type="journal article" date="2023" name="IMA Fungus">
        <title>Comparative genomic study of the Penicillium genus elucidates a diverse pangenome and 15 lateral gene transfer events.</title>
        <authorList>
            <person name="Petersen C."/>
            <person name="Sorensen T."/>
            <person name="Nielsen M.R."/>
            <person name="Sondergaard T.E."/>
            <person name="Sorensen J.L."/>
            <person name="Fitzpatrick D.A."/>
            <person name="Frisvad J.C."/>
            <person name="Nielsen K.L."/>
        </authorList>
    </citation>
    <scope>NUCLEOTIDE SEQUENCE</scope>
    <source>
        <strain evidence="3">IBT 17660</strain>
    </source>
</reference>